<keyword evidence="2" id="KW-0349">Heme</keyword>
<dbReference type="Pfam" id="PF00067">
    <property type="entry name" value="p450"/>
    <property type="match status" value="1"/>
</dbReference>
<proteinExistence type="inferred from homology"/>
<dbReference type="Proteomes" id="UP001379533">
    <property type="component" value="Chromosome"/>
</dbReference>
<dbReference type="CDD" id="cd11033">
    <property type="entry name" value="CYP142-like"/>
    <property type="match status" value="1"/>
</dbReference>
<dbReference type="PANTHER" id="PTHR46696:SF4">
    <property type="entry name" value="BIOTIN BIOSYNTHESIS CYTOCHROME P450"/>
    <property type="match status" value="1"/>
</dbReference>
<dbReference type="PRINTS" id="PR00359">
    <property type="entry name" value="BP450"/>
</dbReference>
<dbReference type="PANTHER" id="PTHR46696">
    <property type="entry name" value="P450, PUTATIVE (EUROFUNG)-RELATED"/>
    <property type="match status" value="1"/>
</dbReference>
<evidence type="ECO:0000313" key="3">
    <source>
        <dbReference type="EMBL" id="WXA97860.1"/>
    </source>
</evidence>
<dbReference type="RefSeq" id="WP_394848479.1">
    <property type="nucleotide sequence ID" value="NZ_CP089982.1"/>
</dbReference>
<dbReference type="EMBL" id="CP089982">
    <property type="protein sequence ID" value="WXA97860.1"/>
    <property type="molecule type" value="Genomic_DNA"/>
</dbReference>
<sequence length="410" mass="46153">MNATLDFLDPNTLVDGAPYEAYRMLRAEAPVTRLHTPVGGHDYWLVTRHADIQEILVNPADFSSALGGTATRPLSEFELSVARQMVNVMDPPNHTRHRKLVTRPFATKALEPLKPRVRALTATMIDKLTGRDECDAVGELAAELPMQVILEVLGVPDVDRGRLFEISNALMHVDDPEMGGSLEAVQMGVMELIGYFMKLAQEKRQRPQDDVMTLLAQSEVDGERLTDEELGMFFVPLLIAGNETTRSLIASGIEIIASRPDLYRQLRADRSLLPGAIEEMLRYVTPICHLRRTASRDFEFRGQRMHHGDMVVLALASANRDESVFENPNEFDIHRKPNPHISFGYGPHLCFGAALTRIEANIFFELFLDRFAEVRPAAPSKRIRSNFMNSLKSLPIRLMPDLEPRITFVN</sequence>
<name>A0ABZ2KGQ6_9BACT</name>
<protein>
    <submittedName>
        <fullName evidence="3">Cytochrome P450</fullName>
    </submittedName>
</protein>
<dbReference type="Gene3D" id="1.10.630.10">
    <property type="entry name" value="Cytochrome P450"/>
    <property type="match status" value="1"/>
</dbReference>
<evidence type="ECO:0000256" key="2">
    <source>
        <dbReference type="RuleBase" id="RU000461"/>
    </source>
</evidence>
<dbReference type="SUPFAM" id="SSF48264">
    <property type="entry name" value="Cytochrome P450"/>
    <property type="match status" value="1"/>
</dbReference>
<keyword evidence="2" id="KW-0503">Monooxygenase</keyword>
<dbReference type="PROSITE" id="PS00086">
    <property type="entry name" value="CYTOCHROME_P450"/>
    <property type="match status" value="1"/>
</dbReference>
<evidence type="ECO:0000256" key="1">
    <source>
        <dbReference type="ARBA" id="ARBA00010617"/>
    </source>
</evidence>
<gene>
    <name evidence="3" type="ORF">LZC95_13585</name>
</gene>
<keyword evidence="2" id="KW-0560">Oxidoreductase</keyword>
<comment type="similarity">
    <text evidence="1 2">Belongs to the cytochrome P450 family.</text>
</comment>
<keyword evidence="2" id="KW-0479">Metal-binding</keyword>
<evidence type="ECO:0000313" key="4">
    <source>
        <dbReference type="Proteomes" id="UP001379533"/>
    </source>
</evidence>
<accession>A0ABZ2KGQ6</accession>
<organism evidence="3 4">
    <name type="scientific">Pendulispora brunnea</name>
    <dbReference type="NCBI Taxonomy" id="2905690"/>
    <lineage>
        <taxon>Bacteria</taxon>
        <taxon>Pseudomonadati</taxon>
        <taxon>Myxococcota</taxon>
        <taxon>Myxococcia</taxon>
        <taxon>Myxococcales</taxon>
        <taxon>Sorangiineae</taxon>
        <taxon>Pendulisporaceae</taxon>
        <taxon>Pendulispora</taxon>
    </lineage>
</organism>
<keyword evidence="2" id="KW-0408">Iron</keyword>
<keyword evidence="4" id="KW-1185">Reference proteome</keyword>
<dbReference type="InterPro" id="IPR017972">
    <property type="entry name" value="Cyt_P450_CS"/>
</dbReference>
<dbReference type="InterPro" id="IPR001128">
    <property type="entry name" value="Cyt_P450"/>
</dbReference>
<dbReference type="InterPro" id="IPR002397">
    <property type="entry name" value="Cyt_P450_B"/>
</dbReference>
<dbReference type="InterPro" id="IPR036396">
    <property type="entry name" value="Cyt_P450_sf"/>
</dbReference>
<reference evidence="3 4" key="1">
    <citation type="submission" date="2021-12" db="EMBL/GenBank/DDBJ databases">
        <title>Discovery of the Pendulisporaceae a myxobacterial family with distinct sporulation behavior and unique specialized metabolism.</title>
        <authorList>
            <person name="Garcia R."/>
            <person name="Popoff A."/>
            <person name="Bader C.D."/>
            <person name="Loehr J."/>
            <person name="Walesch S."/>
            <person name="Walt C."/>
            <person name="Boldt J."/>
            <person name="Bunk B."/>
            <person name="Haeckl F.J.F.P.J."/>
            <person name="Gunesch A.P."/>
            <person name="Birkelbach J."/>
            <person name="Nuebel U."/>
            <person name="Pietschmann T."/>
            <person name="Bach T."/>
            <person name="Mueller R."/>
        </authorList>
    </citation>
    <scope>NUCLEOTIDE SEQUENCE [LARGE SCALE GENOMIC DNA]</scope>
    <source>
        <strain evidence="3 4">MSr12523</strain>
    </source>
</reference>